<keyword evidence="3" id="KW-0560">Oxidoreductase</keyword>
<evidence type="ECO:0000256" key="4">
    <source>
        <dbReference type="SAM" id="MobiDB-lite"/>
    </source>
</evidence>
<feature type="region of interest" description="Disordered" evidence="4">
    <location>
        <begin position="282"/>
        <end position="301"/>
    </location>
</feature>
<dbReference type="InterPro" id="IPR002347">
    <property type="entry name" value="SDR_fam"/>
</dbReference>
<comment type="caution">
    <text evidence="5">The sequence shown here is derived from an EMBL/GenBank/DDBJ whole genome shotgun (WGS) entry which is preliminary data.</text>
</comment>
<protein>
    <submittedName>
        <fullName evidence="5">Uncharacterized protein</fullName>
    </submittedName>
</protein>
<dbReference type="EMBL" id="QWIQ01000265">
    <property type="protein sequence ID" value="RMY97399.1"/>
    <property type="molecule type" value="Genomic_DNA"/>
</dbReference>
<proteinExistence type="inferred from homology"/>
<evidence type="ECO:0000313" key="5">
    <source>
        <dbReference type="EMBL" id="RMY97399.1"/>
    </source>
</evidence>
<evidence type="ECO:0000313" key="6">
    <source>
        <dbReference type="Proteomes" id="UP000281468"/>
    </source>
</evidence>
<gene>
    <name evidence="5" type="ORF">D0862_08083</name>
</gene>
<dbReference type="PANTHER" id="PTHR24321:SF8">
    <property type="entry name" value="ESTRADIOL 17-BETA-DEHYDROGENASE 8-RELATED"/>
    <property type="match status" value="1"/>
</dbReference>
<dbReference type="AlphaFoldDB" id="A0A3M7G8C1"/>
<dbReference type="Pfam" id="PF13561">
    <property type="entry name" value="adh_short_C2"/>
    <property type="match status" value="1"/>
</dbReference>
<accession>A0A3M7G8C1</accession>
<evidence type="ECO:0000256" key="1">
    <source>
        <dbReference type="ARBA" id="ARBA00006484"/>
    </source>
</evidence>
<dbReference type="Proteomes" id="UP000281468">
    <property type="component" value="Unassembled WGS sequence"/>
</dbReference>
<dbReference type="GO" id="GO:0016491">
    <property type="term" value="F:oxidoreductase activity"/>
    <property type="evidence" value="ECO:0007669"/>
    <property type="project" value="UniProtKB-KW"/>
</dbReference>
<dbReference type="Gene3D" id="3.40.50.720">
    <property type="entry name" value="NAD(P)-binding Rossmann-like Domain"/>
    <property type="match status" value="1"/>
</dbReference>
<name>A0A3M7G8C1_HORWE</name>
<dbReference type="SUPFAM" id="SSF51735">
    <property type="entry name" value="NAD(P)-binding Rossmann-fold domains"/>
    <property type="match status" value="1"/>
</dbReference>
<keyword evidence="2" id="KW-0521">NADP</keyword>
<evidence type="ECO:0000256" key="3">
    <source>
        <dbReference type="ARBA" id="ARBA00023002"/>
    </source>
</evidence>
<comment type="similarity">
    <text evidence="1">Belongs to the short-chain dehydrogenases/reductases (SDR) family.</text>
</comment>
<dbReference type="PRINTS" id="PR00080">
    <property type="entry name" value="SDRFAMILY"/>
</dbReference>
<organism evidence="5 6">
    <name type="scientific">Hortaea werneckii</name>
    <name type="common">Black yeast</name>
    <name type="synonym">Cladosporium werneckii</name>
    <dbReference type="NCBI Taxonomy" id="91943"/>
    <lineage>
        <taxon>Eukaryota</taxon>
        <taxon>Fungi</taxon>
        <taxon>Dikarya</taxon>
        <taxon>Ascomycota</taxon>
        <taxon>Pezizomycotina</taxon>
        <taxon>Dothideomycetes</taxon>
        <taxon>Dothideomycetidae</taxon>
        <taxon>Mycosphaerellales</taxon>
        <taxon>Teratosphaeriaceae</taxon>
        <taxon>Hortaea</taxon>
    </lineage>
</organism>
<reference evidence="5 6" key="1">
    <citation type="journal article" date="2018" name="BMC Genomics">
        <title>Genomic evidence for intraspecific hybridization in a clonal and extremely halotolerant yeast.</title>
        <authorList>
            <person name="Gostincar C."/>
            <person name="Stajich J.E."/>
            <person name="Zupancic J."/>
            <person name="Zalar P."/>
            <person name="Gunde-Cimerman N."/>
        </authorList>
    </citation>
    <scope>NUCLEOTIDE SEQUENCE [LARGE SCALE GENOMIC DNA]</scope>
    <source>
        <strain evidence="5 6">EXF-171</strain>
    </source>
</reference>
<dbReference type="CDD" id="cd05233">
    <property type="entry name" value="SDR_c"/>
    <property type="match status" value="1"/>
</dbReference>
<dbReference type="PRINTS" id="PR00081">
    <property type="entry name" value="GDHRDH"/>
</dbReference>
<sequence length="333" mass="35307">MQQAAVLTWIFDAEVPWNDYLLLRAFANVFVGHGRQFYSCRCLLTCASFFPLQASGLLSSADTPAALLVITNLLKHLQKTMSQSSEHSGRAYLVTGAASGMGLATAKLLLARGACVAATDINETELATQYRDTGNERAITIVLDITKKDAVQRTLDASRHRFGRLDGIANFAGTGGHRLGLDNVWETTPEEADFLIDLNVKGLYNILHEGLQEGRLSEPGGSIVHIASMFAEVGFKKGAVFSASKHAAAGMVKSAAIEAGARGIRVNCILPGAVDTPMHQANLASDADDPTGPTPINRPGKPDEIAVVAGLLLSDQSSFTTGSLWRVDGGANS</sequence>
<dbReference type="FunFam" id="3.40.50.720:FF:000084">
    <property type="entry name" value="Short-chain dehydrogenase reductase"/>
    <property type="match status" value="1"/>
</dbReference>
<dbReference type="PANTHER" id="PTHR24321">
    <property type="entry name" value="DEHYDROGENASES, SHORT CHAIN"/>
    <property type="match status" value="1"/>
</dbReference>
<dbReference type="InterPro" id="IPR036291">
    <property type="entry name" value="NAD(P)-bd_dom_sf"/>
</dbReference>
<evidence type="ECO:0000256" key="2">
    <source>
        <dbReference type="ARBA" id="ARBA00022857"/>
    </source>
</evidence>